<dbReference type="SUPFAM" id="SSF49562">
    <property type="entry name" value="C2 domain (Calcium/lipid-binding domain, CaLB)"/>
    <property type="match status" value="1"/>
</dbReference>
<evidence type="ECO:0000313" key="4">
    <source>
        <dbReference type="EMBL" id="KAJ4951080.1"/>
    </source>
</evidence>
<evidence type="ECO:0000256" key="1">
    <source>
        <dbReference type="ARBA" id="ARBA00022912"/>
    </source>
</evidence>
<proteinExistence type="predicted"/>
<dbReference type="PROSITE" id="PS51182">
    <property type="entry name" value="C2_TENSIN"/>
    <property type="match status" value="1"/>
</dbReference>
<dbReference type="GO" id="GO:0004721">
    <property type="term" value="F:phosphoprotein phosphatase activity"/>
    <property type="evidence" value="ECO:0007669"/>
    <property type="project" value="UniProtKB-KW"/>
</dbReference>
<evidence type="ECO:0000256" key="2">
    <source>
        <dbReference type="SAM" id="MobiDB-lite"/>
    </source>
</evidence>
<protein>
    <recommendedName>
        <fullName evidence="3">C2 tensin-type domain-containing protein</fullName>
    </recommendedName>
</protein>
<keyword evidence="5" id="KW-1185">Reference proteome</keyword>
<dbReference type="PANTHER" id="PTHR45733:SF8">
    <property type="entry name" value="FORMIN-J"/>
    <property type="match status" value="1"/>
</dbReference>
<reference evidence="4" key="1">
    <citation type="journal article" date="2023" name="Plant J.">
        <title>The genome of the king protea, Protea cynaroides.</title>
        <authorList>
            <person name="Chang J."/>
            <person name="Duong T.A."/>
            <person name="Schoeman C."/>
            <person name="Ma X."/>
            <person name="Roodt D."/>
            <person name="Barker N."/>
            <person name="Li Z."/>
            <person name="Van de Peer Y."/>
            <person name="Mizrachi E."/>
        </authorList>
    </citation>
    <scope>NUCLEOTIDE SEQUENCE</scope>
    <source>
        <tissue evidence="4">Young leaves</tissue>
    </source>
</reference>
<feature type="region of interest" description="Disordered" evidence="2">
    <location>
        <begin position="103"/>
        <end position="132"/>
    </location>
</feature>
<dbReference type="Gene3D" id="2.60.40.1110">
    <property type="match status" value="1"/>
</dbReference>
<organism evidence="4 5">
    <name type="scientific">Protea cynaroides</name>
    <dbReference type="NCBI Taxonomy" id="273540"/>
    <lineage>
        <taxon>Eukaryota</taxon>
        <taxon>Viridiplantae</taxon>
        <taxon>Streptophyta</taxon>
        <taxon>Embryophyta</taxon>
        <taxon>Tracheophyta</taxon>
        <taxon>Spermatophyta</taxon>
        <taxon>Magnoliopsida</taxon>
        <taxon>Proteales</taxon>
        <taxon>Proteaceae</taxon>
        <taxon>Protea</taxon>
    </lineage>
</organism>
<dbReference type="InterPro" id="IPR035892">
    <property type="entry name" value="C2_domain_sf"/>
</dbReference>
<dbReference type="PANTHER" id="PTHR45733">
    <property type="entry name" value="FORMIN-J"/>
    <property type="match status" value="1"/>
</dbReference>
<comment type="caution">
    <text evidence="4">The sequence shown here is derived from an EMBL/GenBank/DDBJ whole genome shotgun (WGS) entry which is preliminary data.</text>
</comment>
<evidence type="ECO:0000313" key="5">
    <source>
        <dbReference type="Proteomes" id="UP001141806"/>
    </source>
</evidence>
<dbReference type="InterPro" id="IPR051144">
    <property type="entry name" value="Formin_homology_domain"/>
</dbReference>
<name>A0A9Q0JUN1_9MAGN</name>
<feature type="domain" description="C2 tensin-type" evidence="3">
    <location>
        <begin position="1"/>
        <end position="51"/>
    </location>
</feature>
<dbReference type="OrthoDB" id="1668162at2759"/>
<feature type="compositionally biased region" description="Polar residues" evidence="2">
    <location>
        <begin position="103"/>
        <end position="112"/>
    </location>
</feature>
<dbReference type="InterPro" id="IPR014020">
    <property type="entry name" value="Tensin_C2-dom"/>
</dbReference>
<dbReference type="AlphaFoldDB" id="A0A9Q0JUN1"/>
<evidence type="ECO:0000259" key="3">
    <source>
        <dbReference type="PROSITE" id="PS51182"/>
    </source>
</evidence>
<dbReference type="Pfam" id="PF10409">
    <property type="entry name" value="PTEN_C2"/>
    <property type="match status" value="1"/>
</dbReference>
<feature type="compositionally biased region" description="Low complexity" evidence="2">
    <location>
        <begin position="113"/>
        <end position="126"/>
    </location>
</feature>
<accession>A0A9Q0JUN1</accession>
<gene>
    <name evidence="4" type="ORF">NE237_027912</name>
</gene>
<sequence>MMFRFMFNTAFIRSNILMLNREEIDILWDAKDRNGCCFFTDHGGFACVEEKEALPIEAFAKVLEIFSSVEWLDPKADVALNVLQPISVSNILQEKLETGSLQNAVTDSSQRIPQNSVSRPVSPPNSLQGLQESMSRYHSASSALGITALLHDHASY</sequence>
<dbReference type="Proteomes" id="UP001141806">
    <property type="component" value="Unassembled WGS sequence"/>
</dbReference>
<keyword evidence="1" id="KW-0378">Hydrolase</keyword>
<keyword evidence="1" id="KW-0904">Protein phosphatase</keyword>
<dbReference type="EMBL" id="JAMYWD010000012">
    <property type="protein sequence ID" value="KAJ4951080.1"/>
    <property type="molecule type" value="Genomic_DNA"/>
</dbReference>